<evidence type="ECO:0000256" key="3">
    <source>
        <dbReference type="ARBA" id="ARBA00023163"/>
    </source>
</evidence>
<dbReference type="InterPro" id="IPR010982">
    <property type="entry name" value="Lambda_DNA-bd_dom_sf"/>
</dbReference>
<feature type="domain" description="HTH cro/C1-type" evidence="4">
    <location>
        <begin position="7"/>
        <end position="61"/>
    </location>
</feature>
<dbReference type="InterPro" id="IPR001387">
    <property type="entry name" value="Cro/C1-type_HTH"/>
</dbReference>
<keyword evidence="1" id="KW-0805">Transcription regulation</keyword>
<dbReference type="CDD" id="cd00093">
    <property type="entry name" value="HTH_XRE"/>
    <property type="match status" value="1"/>
</dbReference>
<dbReference type="SUPFAM" id="SSF47413">
    <property type="entry name" value="lambda repressor-like DNA-binding domains"/>
    <property type="match status" value="1"/>
</dbReference>
<sequence>MGIEERIRNVINAQNMTVKGFAEAMDMPLRTLHNYLSGEREPSAEFLIRLSSKLNINLNWLLLNKGEIYLSENKSNSLTVEELELLNQYRLINESGKRILKNTSQIIFDELKEILTQLKKDER</sequence>
<proteinExistence type="predicted"/>
<dbReference type="PANTHER" id="PTHR40661">
    <property type="match status" value="1"/>
</dbReference>
<gene>
    <name evidence="5" type="ORF">NCTC8540_01262</name>
</gene>
<keyword evidence="3" id="KW-0804">Transcription</keyword>
<comment type="caution">
    <text evidence="5">The sequence shown here is derived from an EMBL/GenBank/DDBJ whole genome shotgun (WGS) entry which is preliminary data.</text>
</comment>
<evidence type="ECO:0000313" key="6">
    <source>
        <dbReference type="Proteomes" id="UP000254496"/>
    </source>
</evidence>
<name>A0AB38H8S0_9PAST</name>
<accession>A0AB38H8S0</accession>
<dbReference type="SMART" id="SM00530">
    <property type="entry name" value="HTH_XRE"/>
    <property type="match status" value="1"/>
</dbReference>
<dbReference type="RefSeq" id="WP_115073046.1">
    <property type="nucleotide sequence ID" value="NZ_UGHE01000002.1"/>
</dbReference>
<dbReference type="Pfam" id="PF01381">
    <property type="entry name" value="HTH_3"/>
    <property type="match status" value="1"/>
</dbReference>
<dbReference type="PANTHER" id="PTHR40661:SF3">
    <property type="entry name" value="FELS-1 PROPHAGE TRANSCRIPTIONAL REGULATOR"/>
    <property type="match status" value="1"/>
</dbReference>
<evidence type="ECO:0000256" key="2">
    <source>
        <dbReference type="ARBA" id="ARBA00023125"/>
    </source>
</evidence>
<keyword evidence="2" id="KW-0238">DNA-binding</keyword>
<dbReference type="PROSITE" id="PS50943">
    <property type="entry name" value="HTH_CROC1"/>
    <property type="match status" value="1"/>
</dbReference>
<dbReference type="AlphaFoldDB" id="A0AB38H8S0"/>
<reference evidence="5 6" key="1">
    <citation type="submission" date="2018-06" db="EMBL/GenBank/DDBJ databases">
        <authorList>
            <consortium name="Pathogen Informatics"/>
            <person name="Doyle S."/>
        </authorList>
    </citation>
    <scope>NUCLEOTIDE SEQUENCE [LARGE SCALE GENOMIC DNA]</scope>
    <source>
        <strain evidence="5 6">NCTC8540</strain>
    </source>
</reference>
<dbReference type="Gene3D" id="1.10.260.40">
    <property type="entry name" value="lambda repressor-like DNA-binding domains"/>
    <property type="match status" value="1"/>
</dbReference>
<evidence type="ECO:0000259" key="4">
    <source>
        <dbReference type="PROSITE" id="PS50943"/>
    </source>
</evidence>
<organism evidence="5 6">
    <name type="scientific">Canicola haemoglobinophilus</name>
    <dbReference type="NCBI Taxonomy" id="733"/>
    <lineage>
        <taxon>Bacteria</taxon>
        <taxon>Pseudomonadati</taxon>
        <taxon>Pseudomonadota</taxon>
        <taxon>Gammaproteobacteria</taxon>
        <taxon>Pasteurellales</taxon>
        <taxon>Pasteurellaceae</taxon>
        <taxon>Canicola</taxon>
    </lineage>
</organism>
<dbReference type="Proteomes" id="UP000254496">
    <property type="component" value="Unassembled WGS sequence"/>
</dbReference>
<dbReference type="EMBL" id="UGHJ01000001">
    <property type="protein sequence ID" value="STO68760.1"/>
    <property type="molecule type" value="Genomic_DNA"/>
</dbReference>
<evidence type="ECO:0000313" key="5">
    <source>
        <dbReference type="EMBL" id="STO68760.1"/>
    </source>
</evidence>
<protein>
    <submittedName>
        <fullName evidence="5">Transcriptional regulator</fullName>
    </submittedName>
</protein>
<evidence type="ECO:0000256" key="1">
    <source>
        <dbReference type="ARBA" id="ARBA00023015"/>
    </source>
</evidence>
<dbReference type="GO" id="GO:0003677">
    <property type="term" value="F:DNA binding"/>
    <property type="evidence" value="ECO:0007669"/>
    <property type="project" value="UniProtKB-KW"/>
</dbReference>